<protein>
    <submittedName>
        <fullName evidence="9">Sigma-70 family RNA polymerase sigma factor</fullName>
    </submittedName>
</protein>
<name>A0A537JFU1_9BACT</name>
<dbReference type="GO" id="GO:0006352">
    <property type="term" value="P:DNA-templated transcription initiation"/>
    <property type="evidence" value="ECO:0007669"/>
    <property type="project" value="InterPro"/>
</dbReference>
<reference evidence="9 10" key="1">
    <citation type="journal article" date="2019" name="Nat. Microbiol.">
        <title>Mediterranean grassland soil C-N compound turnover is dependent on rainfall and depth, and is mediated by genomically divergent microorganisms.</title>
        <authorList>
            <person name="Diamond S."/>
            <person name="Andeer P.F."/>
            <person name="Li Z."/>
            <person name="Crits-Christoph A."/>
            <person name="Burstein D."/>
            <person name="Anantharaman K."/>
            <person name="Lane K.R."/>
            <person name="Thomas B.C."/>
            <person name="Pan C."/>
            <person name="Northen T.R."/>
            <person name="Banfield J.F."/>
        </authorList>
    </citation>
    <scope>NUCLEOTIDE SEQUENCE [LARGE SCALE GENOMIC DNA]</scope>
    <source>
        <strain evidence="9">NP_7</strain>
    </source>
</reference>
<gene>
    <name evidence="9" type="ORF">E6H04_04865</name>
</gene>
<comment type="similarity">
    <text evidence="1">Belongs to the sigma-70 factor family. ECF subfamily.</text>
</comment>
<dbReference type="InterPro" id="IPR013325">
    <property type="entry name" value="RNA_pol_sigma_r2"/>
</dbReference>
<evidence type="ECO:0000259" key="7">
    <source>
        <dbReference type="Pfam" id="PF04542"/>
    </source>
</evidence>
<dbReference type="CDD" id="cd06171">
    <property type="entry name" value="Sigma70_r4"/>
    <property type="match status" value="1"/>
</dbReference>
<dbReference type="Pfam" id="PF04542">
    <property type="entry name" value="Sigma70_r2"/>
    <property type="match status" value="1"/>
</dbReference>
<evidence type="ECO:0000256" key="5">
    <source>
        <dbReference type="ARBA" id="ARBA00023163"/>
    </source>
</evidence>
<dbReference type="InterPro" id="IPR007627">
    <property type="entry name" value="RNA_pol_sigma70_r2"/>
</dbReference>
<dbReference type="AlphaFoldDB" id="A0A537JFU1"/>
<evidence type="ECO:0000256" key="2">
    <source>
        <dbReference type="ARBA" id="ARBA00023015"/>
    </source>
</evidence>
<evidence type="ECO:0000313" key="10">
    <source>
        <dbReference type="Proteomes" id="UP000320048"/>
    </source>
</evidence>
<dbReference type="PANTHER" id="PTHR43133:SF8">
    <property type="entry name" value="RNA POLYMERASE SIGMA FACTOR HI_1459-RELATED"/>
    <property type="match status" value="1"/>
</dbReference>
<dbReference type="SUPFAM" id="SSF88946">
    <property type="entry name" value="Sigma2 domain of RNA polymerase sigma factors"/>
    <property type="match status" value="1"/>
</dbReference>
<feature type="region of interest" description="Disordered" evidence="6">
    <location>
        <begin position="18"/>
        <end position="47"/>
    </location>
</feature>
<organism evidence="9 10">
    <name type="scientific">Candidatus Segetimicrobium genomatis</name>
    <dbReference type="NCBI Taxonomy" id="2569760"/>
    <lineage>
        <taxon>Bacteria</taxon>
        <taxon>Bacillati</taxon>
        <taxon>Candidatus Sysuimicrobiota</taxon>
        <taxon>Candidatus Sysuimicrobiia</taxon>
        <taxon>Candidatus Sysuimicrobiales</taxon>
        <taxon>Candidatus Segetimicrobiaceae</taxon>
        <taxon>Candidatus Segetimicrobium</taxon>
    </lineage>
</organism>
<feature type="domain" description="RNA polymerase sigma-70 region 2" evidence="7">
    <location>
        <begin position="125"/>
        <end position="195"/>
    </location>
</feature>
<dbReference type="GO" id="GO:0016987">
    <property type="term" value="F:sigma factor activity"/>
    <property type="evidence" value="ECO:0007669"/>
    <property type="project" value="UniProtKB-KW"/>
</dbReference>
<dbReference type="InterPro" id="IPR036388">
    <property type="entry name" value="WH-like_DNA-bd_sf"/>
</dbReference>
<accession>A0A537JFU1</accession>
<evidence type="ECO:0000256" key="1">
    <source>
        <dbReference type="ARBA" id="ARBA00010641"/>
    </source>
</evidence>
<keyword evidence="4" id="KW-0238">DNA-binding</keyword>
<comment type="caution">
    <text evidence="9">The sequence shown here is derived from an EMBL/GenBank/DDBJ whole genome shotgun (WGS) entry which is preliminary data.</text>
</comment>
<dbReference type="EMBL" id="VBAO01000130">
    <property type="protein sequence ID" value="TMI82364.1"/>
    <property type="molecule type" value="Genomic_DNA"/>
</dbReference>
<sequence>MPQGHEGRDVELIQSELRDGEAGSPDRHNQQRDQFGQVPLPQPLGLSHVTPLSPPGVSWWLHRLEHGTAGPGCNFFQVRVFSGVRDSGLRVRRDAVGQVFRRIAARDEILAAGLAADLNGSFERLVLAYQDRLYGFALRLAGNRQDAEDITQDAFVRAYHALQAYPAARRRALAVRPWLYRIALNLSRNRRRGKRPPIASLDPEGEGAGPDVPDVDVGRLPEPAFDRAELRRALAALVGALPPRYRVPVILRHVQGIAYREIASILGLPIGTVKGNVHRGLRLLEEDLARQHDITSGRRGDRAQAGRVMHR</sequence>
<dbReference type="Gene3D" id="1.10.1740.10">
    <property type="match status" value="1"/>
</dbReference>
<proteinExistence type="inferred from homology"/>
<dbReference type="NCBIfam" id="TIGR02937">
    <property type="entry name" value="sigma70-ECF"/>
    <property type="match status" value="1"/>
</dbReference>
<evidence type="ECO:0000256" key="3">
    <source>
        <dbReference type="ARBA" id="ARBA00023082"/>
    </source>
</evidence>
<keyword evidence="3" id="KW-0731">Sigma factor</keyword>
<dbReference type="SUPFAM" id="SSF88659">
    <property type="entry name" value="Sigma3 and sigma4 domains of RNA polymerase sigma factors"/>
    <property type="match status" value="1"/>
</dbReference>
<keyword evidence="5" id="KW-0804">Transcription</keyword>
<dbReference type="Pfam" id="PF08281">
    <property type="entry name" value="Sigma70_r4_2"/>
    <property type="match status" value="1"/>
</dbReference>
<dbReference type="InterPro" id="IPR013324">
    <property type="entry name" value="RNA_pol_sigma_r3/r4-like"/>
</dbReference>
<dbReference type="Proteomes" id="UP000320048">
    <property type="component" value="Unassembled WGS sequence"/>
</dbReference>
<evidence type="ECO:0000313" key="9">
    <source>
        <dbReference type="EMBL" id="TMI82364.1"/>
    </source>
</evidence>
<evidence type="ECO:0000256" key="6">
    <source>
        <dbReference type="SAM" id="MobiDB-lite"/>
    </source>
</evidence>
<dbReference type="InterPro" id="IPR039425">
    <property type="entry name" value="RNA_pol_sigma-70-like"/>
</dbReference>
<dbReference type="Gene3D" id="1.10.10.10">
    <property type="entry name" value="Winged helix-like DNA-binding domain superfamily/Winged helix DNA-binding domain"/>
    <property type="match status" value="1"/>
</dbReference>
<dbReference type="PANTHER" id="PTHR43133">
    <property type="entry name" value="RNA POLYMERASE ECF-TYPE SIGMA FACTO"/>
    <property type="match status" value="1"/>
</dbReference>
<dbReference type="InterPro" id="IPR013249">
    <property type="entry name" value="RNA_pol_sigma70_r4_t2"/>
</dbReference>
<evidence type="ECO:0000259" key="8">
    <source>
        <dbReference type="Pfam" id="PF08281"/>
    </source>
</evidence>
<feature type="domain" description="RNA polymerase sigma factor 70 region 4 type 2" evidence="8">
    <location>
        <begin position="232"/>
        <end position="284"/>
    </location>
</feature>
<dbReference type="InterPro" id="IPR014284">
    <property type="entry name" value="RNA_pol_sigma-70_dom"/>
</dbReference>
<evidence type="ECO:0000256" key="4">
    <source>
        <dbReference type="ARBA" id="ARBA00023125"/>
    </source>
</evidence>
<feature type="compositionally biased region" description="Basic and acidic residues" evidence="6">
    <location>
        <begin position="18"/>
        <end position="31"/>
    </location>
</feature>
<feature type="region of interest" description="Disordered" evidence="6">
    <location>
        <begin position="192"/>
        <end position="214"/>
    </location>
</feature>
<dbReference type="GO" id="GO:0003677">
    <property type="term" value="F:DNA binding"/>
    <property type="evidence" value="ECO:0007669"/>
    <property type="project" value="UniProtKB-KW"/>
</dbReference>
<keyword evidence="2" id="KW-0805">Transcription regulation</keyword>